<name>K4KFH2_SIMAS</name>
<evidence type="ECO:0000313" key="3">
    <source>
        <dbReference type="Proteomes" id="UP000000466"/>
    </source>
</evidence>
<dbReference type="KEGG" id="saga:M5M_02260"/>
<reference evidence="2 3" key="1">
    <citation type="journal article" date="2013" name="Genome Announc.">
        <title>Complete genome sequence of Simiduia agarivorans SA1(T), a marine bacterium able to degrade a variety of polysaccharides.</title>
        <authorList>
            <person name="Lin S.Y."/>
            <person name="Shieh W.Y."/>
            <person name="Chen J.S."/>
            <person name="Tang S.L."/>
        </authorList>
    </citation>
    <scope>NUCLEOTIDE SEQUENCE [LARGE SCALE GENOMIC DNA]</scope>
    <source>
        <strain evidence="3">DSM 21679 / JCM 13881 / BCRC 17597 / SA1</strain>
    </source>
</reference>
<dbReference type="RefSeq" id="WP_015045844.1">
    <property type="nucleotide sequence ID" value="NC_018868.3"/>
</dbReference>
<keyword evidence="3" id="KW-1185">Reference proteome</keyword>
<dbReference type="AlphaFoldDB" id="K4KFH2"/>
<organism evidence="2 3">
    <name type="scientific">Simiduia agarivorans (strain DSM 21679 / JCM 13881 / BCRC 17597 / SA1)</name>
    <dbReference type="NCBI Taxonomy" id="1117647"/>
    <lineage>
        <taxon>Bacteria</taxon>
        <taxon>Pseudomonadati</taxon>
        <taxon>Pseudomonadota</taxon>
        <taxon>Gammaproteobacteria</taxon>
        <taxon>Cellvibrionales</taxon>
        <taxon>Cellvibrionaceae</taxon>
        <taxon>Simiduia</taxon>
    </lineage>
</organism>
<dbReference type="Proteomes" id="UP000000466">
    <property type="component" value="Chromosome"/>
</dbReference>
<feature type="compositionally biased region" description="Polar residues" evidence="1">
    <location>
        <begin position="83"/>
        <end position="92"/>
    </location>
</feature>
<feature type="region of interest" description="Disordered" evidence="1">
    <location>
        <begin position="81"/>
        <end position="110"/>
    </location>
</feature>
<dbReference type="HOGENOM" id="CLU_2169391_0_0_6"/>
<dbReference type="EMBL" id="CP003746">
    <property type="protein sequence ID" value="AFU97671.1"/>
    <property type="molecule type" value="Genomic_DNA"/>
</dbReference>
<proteinExistence type="predicted"/>
<gene>
    <name evidence="2" type="ordered locus">M5M_02260</name>
</gene>
<accession>K4KFH2</accession>
<evidence type="ECO:0008006" key="4">
    <source>
        <dbReference type="Google" id="ProtNLM"/>
    </source>
</evidence>
<evidence type="ECO:0000313" key="2">
    <source>
        <dbReference type="EMBL" id="AFU97671.1"/>
    </source>
</evidence>
<protein>
    <recommendedName>
        <fullName evidence="4">Flagellar protein FliT</fullName>
    </recommendedName>
</protein>
<evidence type="ECO:0000256" key="1">
    <source>
        <dbReference type="SAM" id="MobiDB-lite"/>
    </source>
</evidence>
<sequence length="110" mass="12337">MKTTRNLQLLNQVNEASAQLIGAINDGDWVLAQQLSTQRQATALQIVLTDEEATTALADAWERYRRLEHELEAALKKYRQAASAKQNVSTSAKARKNLKHYQSPKGDQTD</sequence>